<evidence type="ECO:0000256" key="5">
    <source>
        <dbReference type="ARBA" id="ARBA00022723"/>
    </source>
</evidence>
<dbReference type="Proteomes" id="UP001215598">
    <property type="component" value="Unassembled WGS sequence"/>
</dbReference>
<accession>A0AAD7HZ42</accession>
<keyword evidence="6 10" id="KW-0560">Oxidoreductase</keyword>
<evidence type="ECO:0000313" key="12">
    <source>
        <dbReference type="EMBL" id="KAJ7731625.1"/>
    </source>
</evidence>
<keyword evidence="11" id="KW-0472">Membrane</keyword>
<gene>
    <name evidence="12" type="ORF">B0H16DRAFT_1427397</name>
</gene>
<evidence type="ECO:0000256" key="7">
    <source>
        <dbReference type="ARBA" id="ARBA00023004"/>
    </source>
</evidence>
<dbReference type="InterPro" id="IPR001128">
    <property type="entry name" value="Cyt_P450"/>
</dbReference>
<keyword evidence="11" id="KW-0812">Transmembrane</keyword>
<keyword evidence="13" id="KW-1185">Reference proteome</keyword>
<evidence type="ECO:0000256" key="6">
    <source>
        <dbReference type="ARBA" id="ARBA00023002"/>
    </source>
</evidence>
<dbReference type="Gene3D" id="1.10.630.10">
    <property type="entry name" value="Cytochrome P450"/>
    <property type="match status" value="1"/>
</dbReference>
<dbReference type="EMBL" id="JARKIB010000151">
    <property type="protein sequence ID" value="KAJ7731625.1"/>
    <property type="molecule type" value="Genomic_DNA"/>
</dbReference>
<dbReference type="InterPro" id="IPR017972">
    <property type="entry name" value="Cyt_P450_CS"/>
</dbReference>
<dbReference type="PRINTS" id="PR00463">
    <property type="entry name" value="EP450I"/>
</dbReference>
<evidence type="ECO:0000256" key="2">
    <source>
        <dbReference type="ARBA" id="ARBA00005179"/>
    </source>
</evidence>
<dbReference type="GO" id="GO:0020037">
    <property type="term" value="F:heme binding"/>
    <property type="evidence" value="ECO:0007669"/>
    <property type="project" value="InterPro"/>
</dbReference>
<evidence type="ECO:0000256" key="3">
    <source>
        <dbReference type="ARBA" id="ARBA00010617"/>
    </source>
</evidence>
<proteinExistence type="inferred from homology"/>
<evidence type="ECO:0000256" key="9">
    <source>
        <dbReference type="PIRSR" id="PIRSR602401-1"/>
    </source>
</evidence>
<dbReference type="PROSITE" id="PS00086">
    <property type="entry name" value="CYTOCHROME_P450"/>
    <property type="match status" value="1"/>
</dbReference>
<dbReference type="InterPro" id="IPR050364">
    <property type="entry name" value="Cytochrome_P450_fung"/>
</dbReference>
<name>A0AAD7HZ42_9AGAR</name>
<comment type="cofactor">
    <cofactor evidence="1 9">
        <name>heme</name>
        <dbReference type="ChEBI" id="CHEBI:30413"/>
    </cofactor>
</comment>
<keyword evidence="4 9" id="KW-0349">Heme</keyword>
<keyword evidence="7 9" id="KW-0408">Iron</keyword>
<dbReference type="InterPro" id="IPR002401">
    <property type="entry name" value="Cyt_P450_E_grp-I"/>
</dbReference>
<evidence type="ECO:0000313" key="13">
    <source>
        <dbReference type="Proteomes" id="UP001215598"/>
    </source>
</evidence>
<keyword evidence="11" id="KW-1133">Transmembrane helix</keyword>
<keyword evidence="8 10" id="KW-0503">Monooxygenase</keyword>
<evidence type="ECO:0000256" key="8">
    <source>
        <dbReference type="ARBA" id="ARBA00023033"/>
    </source>
</evidence>
<dbReference type="GO" id="GO:0004497">
    <property type="term" value="F:monooxygenase activity"/>
    <property type="evidence" value="ECO:0007669"/>
    <property type="project" value="UniProtKB-KW"/>
</dbReference>
<evidence type="ECO:0000256" key="11">
    <source>
        <dbReference type="SAM" id="Phobius"/>
    </source>
</evidence>
<evidence type="ECO:0000256" key="4">
    <source>
        <dbReference type="ARBA" id="ARBA00022617"/>
    </source>
</evidence>
<sequence length="540" mass="59760">MATFNSSITTWAAASLPLVLIYGLYLQRRRSRSNLPLPPGPKKLPLVGNLFDLPSTFEWETFKAWSQEFNSDIIHLDLAGTSVVVLCSFEATDALLEKRSSIYSDRSHLPMLVDLMGWDFHLAMMKYGSKWRAHRRLFGQGLSSTNSQKFRPRELAASHGLLHRLLHSPAGFRGHIKQMAGEVIAGVAYGIDVLPARDPYLSLAEQAVESGAEASIPGRFLVDVFPLLKYIPSWFPGAEFKRKAKEWRKISHALQEVPFAEVKRQVAAGTAPHSFAQECLEILNDSEPNGTYFQEDTIKGTAAAMYVAGSDTTVTVLVTLFLAMLANPEAQKRAQMEIDSVTGGTRLPDFGDEEALPYLSALVKELLRWKTVTPISLNFLPGVFRIRLLIQYPLGVPHFIGVEDEYRGYRIPANSVVIGNIWALAHDEAMYPDPHAFRPERFLLDGKPNPNVRDPPAFGFGRRICPGQYMATASIWISVASILATFNITKSVDSDGKVIEPSYECSSGFLSAPLPFGCSIQARSEQAVALIQATRDKDSG</sequence>
<dbReference type="InterPro" id="IPR036396">
    <property type="entry name" value="Cyt_P450_sf"/>
</dbReference>
<feature type="transmembrane region" description="Helical" evidence="11">
    <location>
        <begin position="6"/>
        <end position="25"/>
    </location>
</feature>
<evidence type="ECO:0000256" key="10">
    <source>
        <dbReference type="RuleBase" id="RU000461"/>
    </source>
</evidence>
<keyword evidence="5 9" id="KW-0479">Metal-binding</keyword>
<dbReference type="PANTHER" id="PTHR46300">
    <property type="entry name" value="P450, PUTATIVE (EUROFUNG)-RELATED-RELATED"/>
    <property type="match status" value="1"/>
</dbReference>
<dbReference type="PRINTS" id="PR00385">
    <property type="entry name" value="P450"/>
</dbReference>
<dbReference type="GO" id="GO:0005506">
    <property type="term" value="F:iron ion binding"/>
    <property type="evidence" value="ECO:0007669"/>
    <property type="project" value="InterPro"/>
</dbReference>
<dbReference type="GO" id="GO:0016705">
    <property type="term" value="F:oxidoreductase activity, acting on paired donors, with incorporation or reduction of molecular oxygen"/>
    <property type="evidence" value="ECO:0007669"/>
    <property type="project" value="InterPro"/>
</dbReference>
<reference evidence="12" key="1">
    <citation type="submission" date="2023-03" db="EMBL/GenBank/DDBJ databases">
        <title>Massive genome expansion in bonnet fungi (Mycena s.s.) driven by repeated elements and novel gene families across ecological guilds.</title>
        <authorList>
            <consortium name="Lawrence Berkeley National Laboratory"/>
            <person name="Harder C.B."/>
            <person name="Miyauchi S."/>
            <person name="Viragh M."/>
            <person name="Kuo A."/>
            <person name="Thoen E."/>
            <person name="Andreopoulos B."/>
            <person name="Lu D."/>
            <person name="Skrede I."/>
            <person name="Drula E."/>
            <person name="Henrissat B."/>
            <person name="Morin E."/>
            <person name="Kohler A."/>
            <person name="Barry K."/>
            <person name="LaButti K."/>
            <person name="Morin E."/>
            <person name="Salamov A."/>
            <person name="Lipzen A."/>
            <person name="Mereny Z."/>
            <person name="Hegedus B."/>
            <person name="Baldrian P."/>
            <person name="Stursova M."/>
            <person name="Weitz H."/>
            <person name="Taylor A."/>
            <person name="Grigoriev I.V."/>
            <person name="Nagy L.G."/>
            <person name="Martin F."/>
            <person name="Kauserud H."/>
        </authorList>
    </citation>
    <scope>NUCLEOTIDE SEQUENCE</scope>
    <source>
        <strain evidence="12">CBHHK182m</strain>
    </source>
</reference>
<dbReference type="SUPFAM" id="SSF48264">
    <property type="entry name" value="Cytochrome P450"/>
    <property type="match status" value="1"/>
</dbReference>
<protein>
    <submittedName>
        <fullName evidence="12">Cytochrome P450</fullName>
    </submittedName>
</protein>
<dbReference type="CDD" id="cd11065">
    <property type="entry name" value="CYP64-like"/>
    <property type="match status" value="1"/>
</dbReference>
<dbReference type="AlphaFoldDB" id="A0AAD7HZ42"/>
<comment type="pathway">
    <text evidence="2">Secondary metabolite biosynthesis.</text>
</comment>
<comment type="similarity">
    <text evidence="3 10">Belongs to the cytochrome P450 family.</text>
</comment>
<dbReference type="Pfam" id="PF00067">
    <property type="entry name" value="p450"/>
    <property type="match status" value="2"/>
</dbReference>
<evidence type="ECO:0000256" key="1">
    <source>
        <dbReference type="ARBA" id="ARBA00001971"/>
    </source>
</evidence>
<feature type="binding site" description="axial binding residue" evidence="9">
    <location>
        <position position="465"/>
    </location>
    <ligand>
        <name>heme</name>
        <dbReference type="ChEBI" id="CHEBI:30413"/>
    </ligand>
    <ligandPart>
        <name>Fe</name>
        <dbReference type="ChEBI" id="CHEBI:18248"/>
    </ligandPart>
</feature>
<comment type="caution">
    <text evidence="12">The sequence shown here is derived from an EMBL/GenBank/DDBJ whole genome shotgun (WGS) entry which is preliminary data.</text>
</comment>
<organism evidence="12 13">
    <name type="scientific">Mycena metata</name>
    <dbReference type="NCBI Taxonomy" id="1033252"/>
    <lineage>
        <taxon>Eukaryota</taxon>
        <taxon>Fungi</taxon>
        <taxon>Dikarya</taxon>
        <taxon>Basidiomycota</taxon>
        <taxon>Agaricomycotina</taxon>
        <taxon>Agaricomycetes</taxon>
        <taxon>Agaricomycetidae</taxon>
        <taxon>Agaricales</taxon>
        <taxon>Marasmiineae</taxon>
        <taxon>Mycenaceae</taxon>
        <taxon>Mycena</taxon>
    </lineage>
</organism>
<dbReference type="PANTHER" id="PTHR46300:SF7">
    <property type="entry name" value="P450, PUTATIVE (EUROFUNG)-RELATED"/>
    <property type="match status" value="1"/>
</dbReference>